<organism evidence="1 2">
    <name type="scientific">Paramecium sonneborni</name>
    <dbReference type="NCBI Taxonomy" id="65129"/>
    <lineage>
        <taxon>Eukaryota</taxon>
        <taxon>Sar</taxon>
        <taxon>Alveolata</taxon>
        <taxon>Ciliophora</taxon>
        <taxon>Intramacronucleata</taxon>
        <taxon>Oligohymenophorea</taxon>
        <taxon>Peniculida</taxon>
        <taxon>Parameciidae</taxon>
        <taxon>Paramecium</taxon>
    </lineage>
</organism>
<name>A0A8S1R9B2_9CILI</name>
<proteinExistence type="predicted"/>
<accession>A0A8S1R9B2</accession>
<dbReference type="Proteomes" id="UP000692954">
    <property type="component" value="Unassembled WGS sequence"/>
</dbReference>
<dbReference type="AlphaFoldDB" id="A0A8S1R9B2"/>
<keyword evidence="2" id="KW-1185">Reference proteome</keyword>
<reference evidence="1" key="1">
    <citation type="submission" date="2021-01" db="EMBL/GenBank/DDBJ databases">
        <authorList>
            <consortium name="Genoscope - CEA"/>
            <person name="William W."/>
        </authorList>
    </citation>
    <scope>NUCLEOTIDE SEQUENCE</scope>
</reference>
<protein>
    <submittedName>
        <fullName evidence="1">Uncharacterized protein</fullName>
    </submittedName>
</protein>
<gene>
    <name evidence="1" type="ORF">PSON_ATCC_30995.1.T1540127</name>
</gene>
<evidence type="ECO:0000313" key="1">
    <source>
        <dbReference type="EMBL" id="CAD8124916.1"/>
    </source>
</evidence>
<dbReference type="EMBL" id="CAJJDN010000154">
    <property type="protein sequence ID" value="CAD8124916.1"/>
    <property type="molecule type" value="Genomic_DNA"/>
</dbReference>
<sequence length="62" mass="7497">MMKKFINGIYFSIKMEKMNRYKIIVYQQKVEVDHLLINNGVKVQLLLQKQGNELIYANHLKW</sequence>
<comment type="caution">
    <text evidence="1">The sequence shown here is derived from an EMBL/GenBank/DDBJ whole genome shotgun (WGS) entry which is preliminary data.</text>
</comment>
<evidence type="ECO:0000313" key="2">
    <source>
        <dbReference type="Proteomes" id="UP000692954"/>
    </source>
</evidence>